<dbReference type="InterPro" id="IPR018197">
    <property type="entry name" value="Glycerate_kinase_RE-like"/>
</dbReference>
<reference evidence="5 6" key="1">
    <citation type="journal article" date="2007" name="Int. J. Syst. Evol. Microbiol.">
        <title>Oceanobacillus profundus sp. nov., isolated from a deep-sea sediment core.</title>
        <authorList>
            <person name="Kim Y.G."/>
            <person name="Choi D.H."/>
            <person name="Hyun S."/>
            <person name="Cho B.C."/>
        </authorList>
    </citation>
    <scope>NUCLEOTIDE SEQUENCE [LARGE SCALE GENOMIC DNA]</scope>
    <source>
        <strain evidence="5 6">DSM 18246</strain>
    </source>
</reference>
<proteinExistence type="inferred from homology"/>
<dbReference type="RefSeq" id="WP_118889805.1">
    <property type="nucleotide sequence ID" value="NZ_PHUT01000011.1"/>
</dbReference>
<dbReference type="PANTHER" id="PTHR21599:SF0">
    <property type="entry name" value="GLYCERATE KINASE"/>
    <property type="match status" value="1"/>
</dbReference>
<dbReference type="EMBL" id="QWEH01000011">
    <property type="protein sequence ID" value="RHW30806.1"/>
    <property type="molecule type" value="Genomic_DNA"/>
</dbReference>
<protein>
    <submittedName>
        <fullName evidence="5">Glycerate kinase</fullName>
    </submittedName>
</protein>
<comment type="similarity">
    <text evidence="1 4">Belongs to the glycerate kinase type-1 family.</text>
</comment>
<dbReference type="Pfam" id="PF02595">
    <property type="entry name" value="Gly_kinase"/>
    <property type="match status" value="1"/>
</dbReference>
<organism evidence="5 6">
    <name type="scientific">Oceanobacillus profundus</name>
    <dbReference type="NCBI Taxonomy" id="372463"/>
    <lineage>
        <taxon>Bacteria</taxon>
        <taxon>Bacillati</taxon>
        <taxon>Bacillota</taxon>
        <taxon>Bacilli</taxon>
        <taxon>Bacillales</taxon>
        <taxon>Bacillaceae</taxon>
        <taxon>Oceanobacillus</taxon>
    </lineage>
</organism>
<evidence type="ECO:0000256" key="1">
    <source>
        <dbReference type="ARBA" id="ARBA00006284"/>
    </source>
</evidence>
<dbReference type="OrthoDB" id="9774290at2"/>
<evidence type="ECO:0000256" key="3">
    <source>
        <dbReference type="ARBA" id="ARBA00022777"/>
    </source>
</evidence>
<evidence type="ECO:0000313" key="5">
    <source>
        <dbReference type="EMBL" id="RHW30806.1"/>
    </source>
</evidence>
<keyword evidence="2 4" id="KW-0808">Transferase</keyword>
<dbReference type="Gene3D" id="3.90.1510.10">
    <property type="entry name" value="Glycerate kinase, domain 2"/>
    <property type="match status" value="1"/>
</dbReference>
<keyword evidence="3 4" id="KW-0418">Kinase</keyword>
<dbReference type="InterPro" id="IPR036129">
    <property type="entry name" value="Glycerate_kinase_sf"/>
</dbReference>
<gene>
    <name evidence="5" type="ORF">D1B32_15395</name>
</gene>
<dbReference type="GO" id="GO:0031388">
    <property type="term" value="P:organic acid phosphorylation"/>
    <property type="evidence" value="ECO:0007669"/>
    <property type="project" value="UniProtKB-UniRule"/>
</dbReference>
<dbReference type="AlphaFoldDB" id="A0A417YDU3"/>
<dbReference type="InterPro" id="IPR018193">
    <property type="entry name" value="Glyc_kinase_flavodox-like_fold"/>
</dbReference>
<comment type="caution">
    <text evidence="5">The sequence shown here is derived from an EMBL/GenBank/DDBJ whole genome shotgun (WGS) entry which is preliminary data.</text>
</comment>
<accession>A0A417YDU3</accession>
<keyword evidence="6" id="KW-1185">Reference proteome</keyword>
<name>A0A417YDU3_9BACI</name>
<dbReference type="NCBIfam" id="TIGR00045">
    <property type="entry name" value="glycerate kinase"/>
    <property type="match status" value="1"/>
</dbReference>
<evidence type="ECO:0000313" key="6">
    <source>
        <dbReference type="Proteomes" id="UP000285456"/>
    </source>
</evidence>
<dbReference type="InterPro" id="IPR004381">
    <property type="entry name" value="Glycerate_kinase"/>
</dbReference>
<dbReference type="PIRSF" id="PIRSF006078">
    <property type="entry name" value="GlxK"/>
    <property type="match status" value="1"/>
</dbReference>
<evidence type="ECO:0000256" key="4">
    <source>
        <dbReference type="PIRNR" id="PIRNR006078"/>
    </source>
</evidence>
<dbReference type="GO" id="GO:0008887">
    <property type="term" value="F:glycerate kinase activity"/>
    <property type="evidence" value="ECO:0007669"/>
    <property type="project" value="UniProtKB-UniRule"/>
</dbReference>
<dbReference type="PANTHER" id="PTHR21599">
    <property type="entry name" value="GLYCERATE KINASE"/>
    <property type="match status" value="1"/>
</dbReference>
<dbReference type="SUPFAM" id="SSF110738">
    <property type="entry name" value="Glycerate kinase I"/>
    <property type="match status" value="1"/>
</dbReference>
<sequence length="395" mass="41301">MKIIIAPDSFKGSLRAVDAANSIDRGIKKAFPKAETVMLPVADGGEGTLETLVTATKGEIRNVTVIGPLGDEVKSSYGVLGDKKTCVIEMATASGLTLLTDEQLSPLKATTYGTGQLIKQALDDGFTSFIIAIGGSATNDGGAGMLQALGLKLCTKDGNEIGYGGGELNKIALIEDDSFDSRIKACNFLIASDVENPLIGPNGASFVFGPQKGATPEMVETLDQHLTHWADHVAKLTGIHLHNLPGAGAAGGIGGAFQAFFPCEVKRGIDVVLEHSKFAELLPNTDLVITGEGKVDGQTASGKTPLGVAQTAKSEDVPTIIIAGSIGDGIEVLHEFGVVSIHSIISQPMTLKESITNAAKLLEQSAEQVVRTYFYSNHQNNKASSDITTNRLPTT</sequence>
<dbReference type="Proteomes" id="UP000285456">
    <property type="component" value="Unassembled WGS sequence"/>
</dbReference>
<dbReference type="Gene3D" id="3.40.50.10350">
    <property type="entry name" value="Glycerate kinase, domain 1"/>
    <property type="match status" value="1"/>
</dbReference>
<evidence type="ECO:0000256" key="2">
    <source>
        <dbReference type="ARBA" id="ARBA00022679"/>
    </source>
</evidence>